<dbReference type="EMBL" id="NPIC01000001">
    <property type="protein sequence ID" value="RDL41119.1"/>
    <property type="molecule type" value="Genomic_DNA"/>
</dbReference>
<dbReference type="CDD" id="cd21176">
    <property type="entry name" value="LPMO_auxiliary-like"/>
    <property type="match status" value="1"/>
</dbReference>
<evidence type="ECO:0000256" key="5">
    <source>
        <dbReference type="ARBA" id="ARBA00023136"/>
    </source>
</evidence>
<protein>
    <recommendedName>
        <fullName evidence="11">Copper acquisition factor BIM1-like domain-containing protein</fullName>
    </recommendedName>
</protein>
<dbReference type="Pfam" id="PF20238">
    <property type="entry name" value="BIM1-like_dom"/>
    <property type="match status" value="1"/>
</dbReference>
<evidence type="ECO:0000313" key="13">
    <source>
        <dbReference type="Proteomes" id="UP000254866"/>
    </source>
</evidence>
<evidence type="ECO:0000256" key="1">
    <source>
        <dbReference type="ARBA" id="ARBA00004609"/>
    </source>
</evidence>
<feature type="transmembrane region" description="Helical" evidence="9">
    <location>
        <begin position="217"/>
        <end position="241"/>
    </location>
</feature>
<evidence type="ECO:0000256" key="6">
    <source>
        <dbReference type="ARBA" id="ARBA00023180"/>
    </source>
</evidence>
<dbReference type="Proteomes" id="UP000254866">
    <property type="component" value="Unassembled WGS sequence"/>
</dbReference>
<keyword evidence="6" id="KW-0325">Glycoprotein</keyword>
<keyword evidence="3" id="KW-0336">GPI-anchor</keyword>
<keyword evidence="9" id="KW-0812">Transmembrane</keyword>
<keyword evidence="13" id="KW-1185">Reference proteome</keyword>
<reference evidence="12 13" key="1">
    <citation type="journal article" date="2018" name="IMA Fungus">
        <title>IMA Genome-F 9: Draft genome sequence of Annulohypoxylon stygium, Aspergillus mulundensis, Berkeleyomyces basicola (syn. Thielaviopsis basicola), Ceratocystis smalleyi, two Cercospora beticola strains, Coleophoma cylindrospora, Fusarium fracticaudum, Phialophora cf. hyalina, and Morchella septimelata.</title>
        <authorList>
            <person name="Wingfield B.D."/>
            <person name="Bills G.F."/>
            <person name="Dong Y."/>
            <person name="Huang W."/>
            <person name="Nel W.J."/>
            <person name="Swalarsk-Parry B.S."/>
            <person name="Vaghefi N."/>
            <person name="Wilken P.M."/>
            <person name="An Z."/>
            <person name="de Beer Z.W."/>
            <person name="De Vos L."/>
            <person name="Chen L."/>
            <person name="Duong T.A."/>
            <person name="Gao Y."/>
            <person name="Hammerbacher A."/>
            <person name="Kikkert J.R."/>
            <person name="Li Y."/>
            <person name="Li H."/>
            <person name="Li K."/>
            <person name="Li Q."/>
            <person name="Liu X."/>
            <person name="Ma X."/>
            <person name="Naidoo K."/>
            <person name="Pethybridge S.J."/>
            <person name="Sun J."/>
            <person name="Steenkamp E.T."/>
            <person name="van der Nest M.A."/>
            <person name="van Wyk S."/>
            <person name="Wingfield M.J."/>
            <person name="Xiong C."/>
            <person name="Yue Q."/>
            <person name="Zhang X."/>
        </authorList>
    </citation>
    <scope>NUCLEOTIDE SEQUENCE [LARGE SCALE GENOMIC DNA]</scope>
    <source>
        <strain evidence="12 13">BP 5553</strain>
    </source>
</reference>
<evidence type="ECO:0000256" key="10">
    <source>
        <dbReference type="SAM" id="SignalP"/>
    </source>
</evidence>
<evidence type="ECO:0000256" key="4">
    <source>
        <dbReference type="ARBA" id="ARBA00022729"/>
    </source>
</evidence>
<dbReference type="PANTHER" id="PTHR34992">
    <property type="entry name" value="HYPHAL ANASTAMOSIS-7 PROTEIN"/>
    <property type="match status" value="1"/>
</dbReference>
<evidence type="ECO:0000256" key="8">
    <source>
        <dbReference type="SAM" id="MobiDB-lite"/>
    </source>
</evidence>
<dbReference type="GO" id="GO:0005886">
    <property type="term" value="C:plasma membrane"/>
    <property type="evidence" value="ECO:0007669"/>
    <property type="project" value="UniProtKB-SubCell"/>
</dbReference>
<dbReference type="InterPro" id="IPR046530">
    <property type="entry name" value="BIM1-like_dom"/>
</dbReference>
<feature type="region of interest" description="Disordered" evidence="8">
    <location>
        <begin position="187"/>
        <end position="210"/>
    </location>
</feature>
<keyword evidence="5 9" id="KW-0472">Membrane</keyword>
<keyword evidence="2" id="KW-1003">Cell membrane</keyword>
<evidence type="ECO:0000256" key="2">
    <source>
        <dbReference type="ARBA" id="ARBA00022475"/>
    </source>
</evidence>
<feature type="signal peptide" evidence="10">
    <location>
        <begin position="1"/>
        <end position="23"/>
    </location>
</feature>
<feature type="domain" description="Copper acquisition factor BIM1-like" evidence="11">
    <location>
        <begin position="34"/>
        <end position="178"/>
    </location>
</feature>
<feature type="region of interest" description="Disordered" evidence="8">
    <location>
        <begin position="252"/>
        <end position="274"/>
    </location>
</feature>
<dbReference type="PANTHER" id="PTHR34992:SF5">
    <property type="entry name" value="ANCHORED PROTEIN, PUTATIVE (AFU_ORTHOLOGUE AFUA_6G02800)-RELATED"/>
    <property type="match status" value="1"/>
</dbReference>
<feature type="chain" id="PRO_5016976968" description="Copper acquisition factor BIM1-like domain-containing protein" evidence="10">
    <location>
        <begin position="24"/>
        <end position="274"/>
    </location>
</feature>
<sequence>MLSNTLRALTLATLVSLPQYATAEVHGASAVGTMGPVAFLWPEDRPWSADFDNIAPCGSNAPITNRTSFPMSKGAVSLSISEEAFHVAFRMAYGNNPTLQTEFTTEVVHDVVSVAPGHQCYPVPKTPSEVTSGTNATIQLEYYSKYEDGPTEKFYACADVTLIDAEVFTTTIPCFNVTSAEFELPASSTPSSVAAPSAATGTTTTTESKGSGISTGALAGAIVGATLGGLLIFSLVGFFIWRKVSANKKQQSEQFPAMGQKNVAPSLASADTRV</sequence>
<dbReference type="AlphaFoldDB" id="A0A370U019"/>
<dbReference type="GO" id="GO:0098552">
    <property type="term" value="C:side of membrane"/>
    <property type="evidence" value="ECO:0007669"/>
    <property type="project" value="UniProtKB-KW"/>
</dbReference>
<evidence type="ECO:0000256" key="9">
    <source>
        <dbReference type="SAM" id="Phobius"/>
    </source>
</evidence>
<evidence type="ECO:0000259" key="11">
    <source>
        <dbReference type="Pfam" id="PF20238"/>
    </source>
</evidence>
<keyword evidence="9" id="KW-1133">Transmembrane helix</keyword>
<proteinExistence type="predicted"/>
<evidence type="ECO:0000256" key="3">
    <source>
        <dbReference type="ARBA" id="ARBA00022622"/>
    </source>
</evidence>
<name>A0A370U019_9HELO</name>
<accession>A0A370U019</accession>
<evidence type="ECO:0000256" key="7">
    <source>
        <dbReference type="ARBA" id="ARBA00023288"/>
    </source>
</evidence>
<keyword evidence="4 10" id="KW-0732">Signal</keyword>
<keyword evidence="7" id="KW-0449">Lipoprotein</keyword>
<dbReference type="OrthoDB" id="2587363at2759"/>
<gene>
    <name evidence="12" type="ORF">BP5553_01098</name>
</gene>
<dbReference type="GeneID" id="43593947"/>
<dbReference type="RefSeq" id="XP_031873775.1">
    <property type="nucleotide sequence ID" value="XM_032009721.1"/>
</dbReference>
<dbReference type="InterPro" id="IPR046936">
    <property type="entry name" value="BIM1-like"/>
</dbReference>
<evidence type="ECO:0000313" key="12">
    <source>
        <dbReference type="EMBL" id="RDL41119.1"/>
    </source>
</evidence>
<comment type="subcellular location">
    <subcellularLocation>
        <location evidence="1">Cell membrane</location>
        <topology evidence="1">Lipid-anchor</topology>
        <topology evidence="1">GPI-anchor</topology>
    </subcellularLocation>
</comment>
<comment type="caution">
    <text evidence="12">The sequence shown here is derived from an EMBL/GenBank/DDBJ whole genome shotgun (WGS) entry which is preliminary data.</text>
</comment>
<organism evidence="12 13">
    <name type="scientific">Venustampulla echinocandica</name>
    <dbReference type="NCBI Taxonomy" id="2656787"/>
    <lineage>
        <taxon>Eukaryota</taxon>
        <taxon>Fungi</taxon>
        <taxon>Dikarya</taxon>
        <taxon>Ascomycota</taxon>
        <taxon>Pezizomycotina</taxon>
        <taxon>Leotiomycetes</taxon>
        <taxon>Helotiales</taxon>
        <taxon>Pleuroascaceae</taxon>
        <taxon>Venustampulla</taxon>
    </lineage>
</organism>